<organism evidence="1 2">
    <name type="scientific">Canavalia gladiata</name>
    <name type="common">Sword bean</name>
    <name type="synonym">Dolichos gladiatus</name>
    <dbReference type="NCBI Taxonomy" id="3824"/>
    <lineage>
        <taxon>Eukaryota</taxon>
        <taxon>Viridiplantae</taxon>
        <taxon>Streptophyta</taxon>
        <taxon>Embryophyta</taxon>
        <taxon>Tracheophyta</taxon>
        <taxon>Spermatophyta</taxon>
        <taxon>Magnoliopsida</taxon>
        <taxon>eudicotyledons</taxon>
        <taxon>Gunneridae</taxon>
        <taxon>Pentapetalae</taxon>
        <taxon>rosids</taxon>
        <taxon>fabids</taxon>
        <taxon>Fabales</taxon>
        <taxon>Fabaceae</taxon>
        <taxon>Papilionoideae</taxon>
        <taxon>50 kb inversion clade</taxon>
        <taxon>NPAAA clade</taxon>
        <taxon>indigoferoid/millettioid clade</taxon>
        <taxon>Phaseoleae</taxon>
        <taxon>Canavalia</taxon>
    </lineage>
</organism>
<evidence type="ECO:0000313" key="1">
    <source>
        <dbReference type="EMBL" id="KAK7361209.1"/>
    </source>
</evidence>
<keyword evidence="2" id="KW-1185">Reference proteome</keyword>
<protein>
    <submittedName>
        <fullName evidence="1">Uncharacterized protein</fullName>
    </submittedName>
</protein>
<reference evidence="1 2" key="1">
    <citation type="submission" date="2024-01" db="EMBL/GenBank/DDBJ databases">
        <title>The genomes of 5 underutilized Papilionoideae crops provide insights into root nodulation and disease resistanc.</title>
        <authorList>
            <person name="Jiang F."/>
        </authorList>
    </citation>
    <scope>NUCLEOTIDE SEQUENCE [LARGE SCALE GENOMIC DNA]</scope>
    <source>
        <strain evidence="1">LVBAO_FW01</strain>
        <tissue evidence="1">Leaves</tissue>
    </source>
</reference>
<gene>
    <name evidence="1" type="ORF">VNO77_03256</name>
</gene>
<proteinExistence type="predicted"/>
<comment type="caution">
    <text evidence="1">The sequence shown here is derived from an EMBL/GenBank/DDBJ whole genome shotgun (WGS) entry which is preliminary data.</text>
</comment>
<dbReference type="AlphaFoldDB" id="A0AAN9N020"/>
<name>A0AAN9N020_CANGL</name>
<evidence type="ECO:0000313" key="2">
    <source>
        <dbReference type="Proteomes" id="UP001367508"/>
    </source>
</evidence>
<dbReference type="Proteomes" id="UP001367508">
    <property type="component" value="Unassembled WGS sequence"/>
</dbReference>
<sequence length="185" mass="20955">MFNAMSPGKQRIVRLFDRSQTARPFDVGNPCLLYKTEFNGSNVNLVLFSGKLISYVRLDPGSMFASVAMIYWDNNSLMLTTSGPLSSLSFATNCFEADKFSLREEEGRRFVELQPSPRPSLFTTALSKGFRSRRPLIIARSLSAWLRHAQWPETIRYIKVDQDVCMSQGASRRDGDEDMKAQSHA</sequence>
<dbReference type="EMBL" id="JAYMYQ010000001">
    <property type="protein sequence ID" value="KAK7361209.1"/>
    <property type="molecule type" value="Genomic_DNA"/>
</dbReference>
<accession>A0AAN9N020</accession>